<evidence type="ECO:0000313" key="2">
    <source>
        <dbReference type="EMBL" id="MFC5565034.1"/>
    </source>
</evidence>
<sequence length="159" mass="17140">MLTHHKLLRQGTRTLALGGESEALKPMAETGSGGLPEKEKARLAEIVDKLNDLSHGEVTDDDRLIYVNSVLKGKLLENEMLAQQAASNTKEQSASSPALGDAILDAIMDAFEAHTSMSRQALDSAEVRQGLKQVLLGPVQLYEGLRARQHGTTAQDPGR</sequence>
<organism evidence="2 3">
    <name type="scientific">Rubellimicrobium aerolatum</name>
    <dbReference type="NCBI Taxonomy" id="490979"/>
    <lineage>
        <taxon>Bacteria</taxon>
        <taxon>Pseudomonadati</taxon>
        <taxon>Pseudomonadota</taxon>
        <taxon>Alphaproteobacteria</taxon>
        <taxon>Rhodobacterales</taxon>
        <taxon>Roseobacteraceae</taxon>
        <taxon>Rubellimicrobium</taxon>
    </lineage>
</organism>
<name>A0ABW0S7Z9_9RHOB</name>
<dbReference type="Proteomes" id="UP001596056">
    <property type="component" value="Unassembled WGS sequence"/>
</dbReference>
<dbReference type="EMBL" id="JBHSNA010000001">
    <property type="protein sequence ID" value="MFC5565034.1"/>
    <property type="molecule type" value="Genomic_DNA"/>
</dbReference>
<evidence type="ECO:0000256" key="1">
    <source>
        <dbReference type="SAM" id="MobiDB-lite"/>
    </source>
</evidence>
<feature type="region of interest" description="Disordered" evidence="1">
    <location>
        <begin position="18"/>
        <end position="37"/>
    </location>
</feature>
<reference evidence="3" key="1">
    <citation type="journal article" date="2019" name="Int. J. Syst. Evol. Microbiol.">
        <title>The Global Catalogue of Microorganisms (GCM) 10K type strain sequencing project: providing services to taxonomists for standard genome sequencing and annotation.</title>
        <authorList>
            <consortium name="The Broad Institute Genomics Platform"/>
            <consortium name="The Broad Institute Genome Sequencing Center for Infectious Disease"/>
            <person name="Wu L."/>
            <person name="Ma J."/>
        </authorList>
    </citation>
    <scope>NUCLEOTIDE SEQUENCE [LARGE SCALE GENOMIC DNA]</scope>
    <source>
        <strain evidence="3">KACC 11588</strain>
    </source>
</reference>
<gene>
    <name evidence="2" type="ORF">ACFPOC_01190</name>
</gene>
<comment type="caution">
    <text evidence="2">The sequence shown here is derived from an EMBL/GenBank/DDBJ whole genome shotgun (WGS) entry which is preliminary data.</text>
</comment>
<evidence type="ECO:0000313" key="3">
    <source>
        <dbReference type="Proteomes" id="UP001596056"/>
    </source>
</evidence>
<keyword evidence="3" id="KW-1185">Reference proteome</keyword>
<proteinExistence type="predicted"/>
<accession>A0ABW0S7Z9</accession>
<dbReference type="RefSeq" id="WP_209837012.1">
    <property type="nucleotide sequence ID" value="NZ_JAGGJP010000001.1"/>
</dbReference>
<protein>
    <submittedName>
        <fullName evidence="2">Uncharacterized protein</fullName>
    </submittedName>
</protein>